<proteinExistence type="inferred from homology"/>
<evidence type="ECO:0000256" key="7">
    <source>
        <dbReference type="SAM" id="SignalP"/>
    </source>
</evidence>
<dbReference type="Pfam" id="PF00166">
    <property type="entry name" value="Cpn10"/>
    <property type="match status" value="2"/>
</dbReference>
<dbReference type="SMART" id="SM00883">
    <property type="entry name" value="Cpn10"/>
    <property type="match status" value="2"/>
</dbReference>
<organism evidence="8">
    <name type="scientific">Ditylum brightwellii</name>
    <dbReference type="NCBI Taxonomy" id="49249"/>
    <lineage>
        <taxon>Eukaryota</taxon>
        <taxon>Sar</taxon>
        <taxon>Stramenopiles</taxon>
        <taxon>Ochrophyta</taxon>
        <taxon>Bacillariophyta</taxon>
        <taxon>Mediophyceae</taxon>
        <taxon>Lithodesmiophycidae</taxon>
        <taxon>Lithodesmiales</taxon>
        <taxon>Lithodesmiaceae</taxon>
        <taxon>Ditylum</taxon>
    </lineage>
</organism>
<dbReference type="InterPro" id="IPR020818">
    <property type="entry name" value="Chaperonin_GroES"/>
</dbReference>
<dbReference type="InterPro" id="IPR037124">
    <property type="entry name" value="Chaperonin_GroES_sf"/>
</dbReference>
<gene>
    <name evidence="8" type="ORF">DBRI00130_LOCUS22752</name>
</gene>
<evidence type="ECO:0000256" key="2">
    <source>
        <dbReference type="ARBA" id="ARBA00023186"/>
    </source>
</evidence>
<protein>
    <recommendedName>
        <fullName evidence="4">20 kDa chaperonin, chloroplastic</fullName>
    </recommendedName>
    <alternativeName>
        <fullName evidence="3">Chaperonin 10</fullName>
    </alternativeName>
    <alternativeName>
        <fullName evidence="5">Protein Cpn21</fullName>
    </alternativeName>
</protein>
<evidence type="ECO:0000313" key="8">
    <source>
        <dbReference type="EMBL" id="CAE4622149.1"/>
    </source>
</evidence>
<evidence type="ECO:0000256" key="3">
    <source>
        <dbReference type="ARBA" id="ARBA00031971"/>
    </source>
</evidence>
<dbReference type="FunFam" id="2.30.33.40:FF:000001">
    <property type="entry name" value="10 kDa chaperonin"/>
    <property type="match status" value="2"/>
</dbReference>
<evidence type="ECO:0000256" key="4">
    <source>
        <dbReference type="ARBA" id="ARBA00073031"/>
    </source>
</evidence>
<dbReference type="GO" id="GO:0044183">
    <property type="term" value="F:protein folding chaperone"/>
    <property type="evidence" value="ECO:0007669"/>
    <property type="project" value="InterPro"/>
</dbReference>
<dbReference type="GO" id="GO:0005739">
    <property type="term" value="C:mitochondrion"/>
    <property type="evidence" value="ECO:0007669"/>
    <property type="project" value="TreeGrafter"/>
</dbReference>
<dbReference type="PANTHER" id="PTHR10772">
    <property type="entry name" value="10 KDA HEAT SHOCK PROTEIN"/>
    <property type="match status" value="1"/>
</dbReference>
<dbReference type="Gene3D" id="2.30.33.40">
    <property type="entry name" value="GroES chaperonin"/>
    <property type="match status" value="2"/>
</dbReference>
<comment type="similarity">
    <text evidence="1 6">Belongs to the GroES chaperonin family.</text>
</comment>
<keyword evidence="2 6" id="KW-0143">Chaperone</keyword>
<sequence length="254" mass="27363">MMTSSSTRNAKATLMSMLSLLFLSSSRAFTIKTPTVISRNRVIVGATLEGREIIGEIEPVNNFVLVETAGIMDQTDSGILLSKTAKVKKTEGKVISVGPGRTHPDSGKYFPMPVSTGDGVIYGKFDGTELDYNGKPHTLIRDVDIMVRYTDGDKLTLENAEMVFDNVLVHIVEEESTSGGLLIASTANKEDRGRQCTGTVVKVGPGKMVADGSILDMNVEVGDKVKFRDFAGNEVTIGGEEYSVVAMTDILAKF</sequence>
<dbReference type="GO" id="GO:0046872">
    <property type="term" value="F:metal ion binding"/>
    <property type="evidence" value="ECO:0007669"/>
    <property type="project" value="TreeGrafter"/>
</dbReference>
<dbReference type="PRINTS" id="PR00297">
    <property type="entry name" value="CHAPERONIN10"/>
</dbReference>
<dbReference type="GO" id="GO:0005524">
    <property type="term" value="F:ATP binding"/>
    <property type="evidence" value="ECO:0007669"/>
    <property type="project" value="InterPro"/>
</dbReference>
<dbReference type="GO" id="GO:0051082">
    <property type="term" value="F:unfolded protein binding"/>
    <property type="evidence" value="ECO:0007669"/>
    <property type="project" value="TreeGrafter"/>
</dbReference>
<feature type="chain" id="PRO_5030968826" description="20 kDa chaperonin, chloroplastic" evidence="7">
    <location>
        <begin position="29"/>
        <end position="254"/>
    </location>
</feature>
<evidence type="ECO:0000256" key="5">
    <source>
        <dbReference type="ARBA" id="ARBA00079398"/>
    </source>
</evidence>
<dbReference type="AlphaFoldDB" id="A0A7S4RR87"/>
<keyword evidence="7" id="KW-0732">Signal</keyword>
<name>A0A7S4RR87_9STRA</name>
<dbReference type="EMBL" id="HBNS01028949">
    <property type="protein sequence ID" value="CAE4622149.1"/>
    <property type="molecule type" value="Transcribed_RNA"/>
</dbReference>
<evidence type="ECO:0000256" key="6">
    <source>
        <dbReference type="RuleBase" id="RU003479"/>
    </source>
</evidence>
<evidence type="ECO:0000256" key="1">
    <source>
        <dbReference type="ARBA" id="ARBA00006975"/>
    </source>
</evidence>
<feature type="signal peptide" evidence="7">
    <location>
        <begin position="1"/>
        <end position="28"/>
    </location>
</feature>
<reference evidence="8" key="1">
    <citation type="submission" date="2021-01" db="EMBL/GenBank/DDBJ databases">
        <authorList>
            <person name="Corre E."/>
            <person name="Pelletier E."/>
            <person name="Niang G."/>
            <person name="Scheremetjew M."/>
            <person name="Finn R."/>
            <person name="Kale V."/>
            <person name="Holt S."/>
            <person name="Cochrane G."/>
            <person name="Meng A."/>
            <person name="Brown T."/>
            <person name="Cohen L."/>
        </authorList>
    </citation>
    <scope>NUCLEOTIDE SEQUENCE</scope>
    <source>
        <strain evidence="8">GSO104</strain>
    </source>
</reference>
<dbReference type="PANTHER" id="PTHR10772:SF63">
    <property type="entry name" value="20 KDA CHAPERONIN, CHLOROPLASTIC"/>
    <property type="match status" value="1"/>
</dbReference>
<dbReference type="SUPFAM" id="SSF50129">
    <property type="entry name" value="GroES-like"/>
    <property type="match status" value="2"/>
</dbReference>
<dbReference type="InterPro" id="IPR011032">
    <property type="entry name" value="GroES-like_sf"/>
</dbReference>
<dbReference type="GO" id="GO:0051087">
    <property type="term" value="F:protein-folding chaperone binding"/>
    <property type="evidence" value="ECO:0007669"/>
    <property type="project" value="TreeGrafter"/>
</dbReference>
<accession>A0A7S4RR87</accession>
<dbReference type="CDD" id="cd00320">
    <property type="entry name" value="cpn10"/>
    <property type="match status" value="2"/>
</dbReference>